<keyword evidence="2" id="KW-1185">Reference proteome</keyword>
<name>A0ABV9PNZ7_9ACTN</name>
<dbReference type="EMBL" id="JBHSHP010000018">
    <property type="protein sequence ID" value="MFC4754537.1"/>
    <property type="molecule type" value="Genomic_DNA"/>
</dbReference>
<accession>A0ABV9PNZ7</accession>
<gene>
    <name evidence="1" type="ORF">ACFO7U_07075</name>
</gene>
<dbReference type="Proteomes" id="UP001595836">
    <property type="component" value="Unassembled WGS sequence"/>
</dbReference>
<organism evidence="1 2">
    <name type="scientific">Dietzia aurantiaca</name>
    <dbReference type="NCBI Taxonomy" id="983873"/>
    <lineage>
        <taxon>Bacteria</taxon>
        <taxon>Bacillati</taxon>
        <taxon>Actinomycetota</taxon>
        <taxon>Actinomycetes</taxon>
        <taxon>Mycobacteriales</taxon>
        <taxon>Dietziaceae</taxon>
        <taxon>Dietzia</taxon>
    </lineage>
</organism>
<comment type="caution">
    <text evidence="1">The sequence shown here is derived from an EMBL/GenBank/DDBJ whole genome shotgun (WGS) entry which is preliminary data.</text>
</comment>
<dbReference type="Pfam" id="PF13671">
    <property type="entry name" value="AAA_33"/>
    <property type="match status" value="1"/>
</dbReference>
<evidence type="ECO:0000313" key="2">
    <source>
        <dbReference type="Proteomes" id="UP001595836"/>
    </source>
</evidence>
<sequence length="518" mass="55817">MDTSDRPDRQSWGPPVVVETHGALIFLCGDKAHKVRKPIDLGFVDNRTVRAREEQSHREVELGRRLAPDVYLGVLQVRRPRPSGGQDDNDDEVIDHVVEMRRLPERESLAWLVREREAGASRVGDTDIVGGLGEVARQVARLHADSHRTPEIDAAGDPGVVAGLWTESLQHLRGLSVGEDAPGIVDDIADLADAYLRGRGPLLRARIEAGRVVDGHGDLLAADVYLTGDGPRIIDCLEFDDRLRFGDAVLDIGFLAMDLDRSGATDLAVVVLEAYREASGDDAPASLVHHYMAYRALVRAKVASIRAAQTDSGGADARLAVELAARAVDGLLRARVRLVLVGGVSGAGKSTAAAPLAAALSAELVRSDLVRSDPRRSDVARREGAEGRYSPEAIAAVYAEMLDRAAGHLALGRSVVLDATWLEPRRRAEAETVAADAHAELVEISCTAPRDELVRRITDRARAGTDPSEATVEVLDAQLADKAPWPDAIELDTTALDGRDGDAVQRWAERELGPLPWA</sequence>
<dbReference type="InterPro" id="IPR011009">
    <property type="entry name" value="Kinase-like_dom_sf"/>
</dbReference>
<dbReference type="RefSeq" id="WP_344992630.1">
    <property type="nucleotide sequence ID" value="NZ_BAABCD010000019.1"/>
</dbReference>
<dbReference type="PANTHER" id="PTHR43883">
    <property type="entry name" value="SLR0207 PROTEIN"/>
    <property type="match status" value="1"/>
</dbReference>
<dbReference type="InterPro" id="IPR052732">
    <property type="entry name" value="Cell-binding_unc_protein"/>
</dbReference>
<protein>
    <submittedName>
        <fullName evidence="1">AAA family ATPase</fullName>
    </submittedName>
</protein>
<dbReference type="Gene3D" id="3.40.50.300">
    <property type="entry name" value="P-loop containing nucleotide triphosphate hydrolases"/>
    <property type="match status" value="1"/>
</dbReference>
<dbReference type="SUPFAM" id="SSF52540">
    <property type="entry name" value="P-loop containing nucleoside triphosphate hydrolases"/>
    <property type="match status" value="1"/>
</dbReference>
<dbReference type="PANTHER" id="PTHR43883:SF1">
    <property type="entry name" value="GLUCONOKINASE"/>
    <property type="match status" value="1"/>
</dbReference>
<reference evidence="2" key="1">
    <citation type="journal article" date="2019" name="Int. J. Syst. Evol. Microbiol.">
        <title>The Global Catalogue of Microorganisms (GCM) 10K type strain sequencing project: providing services to taxonomists for standard genome sequencing and annotation.</title>
        <authorList>
            <consortium name="The Broad Institute Genomics Platform"/>
            <consortium name="The Broad Institute Genome Sequencing Center for Infectious Disease"/>
            <person name="Wu L."/>
            <person name="Ma J."/>
        </authorList>
    </citation>
    <scope>NUCLEOTIDE SEQUENCE [LARGE SCALE GENOMIC DNA]</scope>
    <source>
        <strain evidence="2">JCM 11882</strain>
    </source>
</reference>
<dbReference type="InterPro" id="IPR027417">
    <property type="entry name" value="P-loop_NTPase"/>
</dbReference>
<dbReference type="SUPFAM" id="SSF56112">
    <property type="entry name" value="Protein kinase-like (PK-like)"/>
    <property type="match status" value="1"/>
</dbReference>
<proteinExistence type="predicted"/>
<evidence type="ECO:0000313" key="1">
    <source>
        <dbReference type="EMBL" id="MFC4754537.1"/>
    </source>
</evidence>